<dbReference type="Pfam" id="PF00013">
    <property type="entry name" value="KH_1"/>
    <property type="match status" value="1"/>
</dbReference>
<dbReference type="CDD" id="cd00105">
    <property type="entry name" value="KH-I"/>
    <property type="match status" value="1"/>
</dbReference>
<reference evidence="4" key="1">
    <citation type="submission" date="2023-10" db="EMBL/GenBank/DDBJ databases">
        <authorList>
            <person name="Chen Y."/>
            <person name="Shah S."/>
            <person name="Dougan E. K."/>
            <person name="Thang M."/>
            <person name="Chan C."/>
        </authorList>
    </citation>
    <scope>NUCLEOTIDE SEQUENCE [LARGE SCALE GENOMIC DNA]</scope>
</reference>
<evidence type="ECO:0000313" key="4">
    <source>
        <dbReference type="EMBL" id="CAK0876302.1"/>
    </source>
</evidence>
<evidence type="ECO:0000256" key="2">
    <source>
        <dbReference type="SAM" id="MobiDB-lite"/>
    </source>
</evidence>
<evidence type="ECO:0000313" key="5">
    <source>
        <dbReference type="Proteomes" id="UP001189429"/>
    </source>
</evidence>
<dbReference type="InterPro" id="IPR036612">
    <property type="entry name" value="KH_dom_type_1_sf"/>
</dbReference>
<dbReference type="Proteomes" id="UP001189429">
    <property type="component" value="Unassembled WGS sequence"/>
</dbReference>
<dbReference type="PROSITE" id="PS50084">
    <property type="entry name" value="KH_TYPE_1"/>
    <property type="match status" value="1"/>
</dbReference>
<name>A0ABN9VV15_9DINO</name>
<protein>
    <recommendedName>
        <fullName evidence="3">K Homology domain-containing protein</fullName>
    </recommendedName>
</protein>
<gene>
    <name evidence="4" type="ORF">PCOR1329_LOCUS60728</name>
</gene>
<dbReference type="SUPFAM" id="SSF54791">
    <property type="entry name" value="Eukaryotic type KH-domain (KH-domain type I)"/>
    <property type="match status" value="1"/>
</dbReference>
<evidence type="ECO:0000259" key="3">
    <source>
        <dbReference type="SMART" id="SM00322"/>
    </source>
</evidence>
<accession>A0ABN9VV15</accession>
<comment type="caution">
    <text evidence="4">The sequence shown here is derived from an EMBL/GenBank/DDBJ whole genome shotgun (WGS) entry which is preliminary data.</text>
</comment>
<keyword evidence="1" id="KW-0694">RNA-binding</keyword>
<dbReference type="InterPro" id="IPR004087">
    <property type="entry name" value="KH_dom"/>
</dbReference>
<dbReference type="SMART" id="SM00322">
    <property type="entry name" value="KH"/>
    <property type="match status" value="1"/>
</dbReference>
<proteinExistence type="predicted"/>
<organism evidence="4 5">
    <name type="scientific">Prorocentrum cordatum</name>
    <dbReference type="NCBI Taxonomy" id="2364126"/>
    <lineage>
        <taxon>Eukaryota</taxon>
        <taxon>Sar</taxon>
        <taxon>Alveolata</taxon>
        <taxon>Dinophyceae</taxon>
        <taxon>Prorocentrales</taxon>
        <taxon>Prorocentraceae</taxon>
        <taxon>Prorocentrum</taxon>
    </lineage>
</organism>
<keyword evidence="5" id="KW-1185">Reference proteome</keyword>
<dbReference type="InterPro" id="IPR004088">
    <property type="entry name" value="KH_dom_type_1"/>
</dbReference>
<sequence>MRRHWSFGDAARAQALDAAVRERSAERIRAFVALPDERALDQAAKRIRDFGIPGGGEGFNDTGATSQRVGIPQSKRGRVIGKGGSTRLAIEAQSGARVVLRESEDCLLLGQPEQVQEAARIILELVS</sequence>
<evidence type="ECO:0000256" key="1">
    <source>
        <dbReference type="PROSITE-ProRule" id="PRU00117"/>
    </source>
</evidence>
<feature type="region of interest" description="Disordered" evidence="2">
    <location>
        <begin position="51"/>
        <end position="76"/>
    </location>
</feature>
<dbReference type="Gene3D" id="3.30.1370.10">
    <property type="entry name" value="K Homology domain, type 1"/>
    <property type="match status" value="1"/>
</dbReference>
<dbReference type="EMBL" id="CAUYUJ010017615">
    <property type="protein sequence ID" value="CAK0876302.1"/>
    <property type="molecule type" value="Genomic_DNA"/>
</dbReference>
<feature type="domain" description="K Homology" evidence="3">
    <location>
        <begin position="63"/>
        <end position="127"/>
    </location>
</feature>